<comment type="caution">
    <text evidence="1">The sequence shown here is derived from an EMBL/GenBank/DDBJ whole genome shotgun (WGS) entry which is preliminary data.</text>
</comment>
<reference evidence="1" key="1">
    <citation type="submission" date="2020-08" db="EMBL/GenBank/DDBJ databases">
        <title>Genome sequencing and assembly of the red palm weevil Rhynchophorus ferrugineus.</title>
        <authorList>
            <person name="Dias G.B."/>
            <person name="Bergman C.M."/>
            <person name="Manee M."/>
        </authorList>
    </citation>
    <scope>NUCLEOTIDE SEQUENCE</scope>
    <source>
        <strain evidence="1">AA-2017</strain>
        <tissue evidence="1">Whole larva</tissue>
    </source>
</reference>
<sequence length="93" mass="10688">MWPIIRTTIVSKNSELSSSTMANCQPFRLSRTRYPGNKAQPSSAHVSPFYINNYDPMRPNIIHQRELHPSYTYCATYAPPPIPPRPPIVRTFN</sequence>
<evidence type="ECO:0000313" key="1">
    <source>
        <dbReference type="EMBL" id="KAF7282039.1"/>
    </source>
</evidence>
<dbReference type="AlphaFoldDB" id="A0A834IJG1"/>
<dbReference type="Proteomes" id="UP000625711">
    <property type="component" value="Unassembled WGS sequence"/>
</dbReference>
<gene>
    <name evidence="1" type="ORF">GWI33_003467</name>
</gene>
<accession>A0A834IJG1</accession>
<keyword evidence="2" id="KW-1185">Reference proteome</keyword>
<proteinExistence type="predicted"/>
<name>A0A834IJG1_RHYFE</name>
<evidence type="ECO:0000313" key="2">
    <source>
        <dbReference type="Proteomes" id="UP000625711"/>
    </source>
</evidence>
<organism evidence="1 2">
    <name type="scientific">Rhynchophorus ferrugineus</name>
    <name type="common">Red palm weevil</name>
    <name type="synonym">Curculio ferrugineus</name>
    <dbReference type="NCBI Taxonomy" id="354439"/>
    <lineage>
        <taxon>Eukaryota</taxon>
        <taxon>Metazoa</taxon>
        <taxon>Ecdysozoa</taxon>
        <taxon>Arthropoda</taxon>
        <taxon>Hexapoda</taxon>
        <taxon>Insecta</taxon>
        <taxon>Pterygota</taxon>
        <taxon>Neoptera</taxon>
        <taxon>Endopterygota</taxon>
        <taxon>Coleoptera</taxon>
        <taxon>Polyphaga</taxon>
        <taxon>Cucujiformia</taxon>
        <taxon>Curculionidae</taxon>
        <taxon>Dryophthorinae</taxon>
        <taxon>Rhynchophorus</taxon>
    </lineage>
</organism>
<protein>
    <submittedName>
        <fullName evidence="1">Uncharacterized protein</fullName>
    </submittedName>
</protein>
<dbReference type="EMBL" id="JAACXV010000200">
    <property type="protein sequence ID" value="KAF7282039.1"/>
    <property type="molecule type" value="Genomic_DNA"/>
</dbReference>